<reference evidence="1" key="2">
    <citation type="journal article" date="2015" name="Fish Shellfish Immunol.">
        <title>Early steps in the European eel (Anguilla anguilla)-Vibrio vulnificus interaction in the gills: Role of the RtxA13 toxin.</title>
        <authorList>
            <person name="Callol A."/>
            <person name="Pajuelo D."/>
            <person name="Ebbesson L."/>
            <person name="Teles M."/>
            <person name="MacKenzie S."/>
            <person name="Amaro C."/>
        </authorList>
    </citation>
    <scope>NUCLEOTIDE SEQUENCE</scope>
</reference>
<accession>A0A0E9UCK4</accession>
<protein>
    <submittedName>
        <fullName evidence="1">Uncharacterized protein</fullName>
    </submittedName>
</protein>
<evidence type="ECO:0000313" key="1">
    <source>
        <dbReference type="EMBL" id="JAH62940.1"/>
    </source>
</evidence>
<name>A0A0E9UCK4_ANGAN</name>
<sequence>MLQCYWTYGPLCACILTRIRFPFYAQEACHVFSNKRGKLKTLWLLHGKWCFNMFSFTLCQFNVRL</sequence>
<dbReference type="AlphaFoldDB" id="A0A0E9UCK4"/>
<dbReference type="EMBL" id="GBXM01045637">
    <property type="protein sequence ID" value="JAH62940.1"/>
    <property type="molecule type" value="Transcribed_RNA"/>
</dbReference>
<proteinExistence type="predicted"/>
<reference evidence="1" key="1">
    <citation type="submission" date="2014-11" db="EMBL/GenBank/DDBJ databases">
        <authorList>
            <person name="Amaro Gonzalez C."/>
        </authorList>
    </citation>
    <scope>NUCLEOTIDE SEQUENCE</scope>
</reference>
<organism evidence="1">
    <name type="scientific">Anguilla anguilla</name>
    <name type="common">European freshwater eel</name>
    <name type="synonym">Muraena anguilla</name>
    <dbReference type="NCBI Taxonomy" id="7936"/>
    <lineage>
        <taxon>Eukaryota</taxon>
        <taxon>Metazoa</taxon>
        <taxon>Chordata</taxon>
        <taxon>Craniata</taxon>
        <taxon>Vertebrata</taxon>
        <taxon>Euteleostomi</taxon>
        <taxon>Actinopterygii</taxon>
        <taxon>Neopterygii</taxon>
        <taxon>Teleostei</taxon>
        <taxon>Anguilliformes</taxon>
        <taxon>Anguillidae</taxon>
        <taxon>Anguilla</taxon>
    </lineage>
</organism>